<proteinExistence type="predicted"/>
<evidence type="ECO:0000313" key="3">
    <source>
        <dbReference type="EMBL" id="TWH72873.1"/>
    </source>
</evidence>
<feature type="domain" description="DUF2470" evidence="2">
    <location>
        <begin position="178"/>
        <end position="252"/>
    </location>
</feature>
<dbReference type="Pfam" id="PF10615">
    <property type="entry name" value="DUF2470"/>
    <property type="match status" value="1"/>
</dbReference>
<gene>
    <name evidence="3" type="ORF">JD78_01395</name>
</gene>
<protein>
    <recommendedName>
        <fullName evidence="2">DUF2470 domain-containing protein</fullName>
    </recommendedName>
</protein>
<dbReference type="Proteomes" id="UP000321490">
    <property type="component" value="Unassembled WGS sequence"/>
</dbReference>
<accession>A0A562IQ73</accession>
<dbReference type="EMBL" id="VLKF01000001">
    <property type="protein sequence ID" value="TWH72873.1"/>
    <property type="molecule type" value="Genomic_DNA"/>
</dbReference>
<dbReference type="RefSeq" id="WP_153361117.1">
    <property type="nucleotide sequence ID" value="NZ_JABGDC010000116.1"/>
</dbReference>
<evidence type="ECO:0000313" key="4">
    <source>
        <dbReference type="Proteomes" id="UP000321490"/>
    </source>
</evidence>
<keyword evidence="4" id="KW-1185">Reference proteome</keyword>
<reference evidence="3 4" key="1">
    <citation type="submission" date="2019-07" db="EMBL/GenBank/DDBJ databases">
        <title>R&amp;d 2014.</title>
        <authorList>
            <person name="Klenk H.-P."/>
        </authorList>
    </citation>
    <scope>NUCLEOTIDE SEQUENCE [LARGE SCALE GENOMIC DNA]</scope>
    <source>
        <strain evidence="3 4">DSM 45764</strain>
    </source>
</reference>
<organism evidence="3 4">
    <name type="scientific">Modestobacter roseus</name>
    <dbReference type="NCBI Taxonomy" id="1181884"/>
    <lineage>
        <taxon>Bacteria</taxon>
        <taxon>Bacillati</taxon>
        <taxon>Actinomycetota</taxon>
        <taxon>Actinomycetes</taxon>
        <taxon>Geodermatophilales</taxon>
        <taxon>Geodermatophilaceae</taxon>
        <taxon>Modestobacter</taxon>
    </lineage>
</organism>
<dbReference type="Gene3D" id="3.20.180.10">
    <property type="entry name" value="PNP-oxidase-like"/>
    <property type="match status" value="1"/>
</dbReference>
<evidence type="ECO:0000259" key="2">
    <source>
        <dbReference type="Pfam" id="PF10615"/>
    </source>
</evidence>
<name>A0A562IQ73_9ACTN</name>
<comment type="caution">
    <text evidence="3">The sequence shown here is derived from an EMBL/GenBank/DDBJ whole genome shotgun (WGS) entry which is preliminary data.</text>
</comment>
<sequence length="265" mass="27958">MTRSTRPAAPVPAAEPVRPSAAERARTVVARPAAAVCAAGIDGSRVLAHTVTADGRVLLVVPTDGEVCTAVRHCADGDLAALLLVTDHAPVPLRDPVRAQVWLSGWLTALAGEDAHEAALAFAEVEPVAALLDVGRGNTLLVLELAEVVLGESGAVSEIEPEHFLAAAPDPLVEVEEQALVHLDEAHPEELALLRSRIPARWLGRGDVVRPLGLDRWGFRLRIERSRGCCRDVRIPFAGPVGSAEELAPAIHRLMCAARGGCPGH</sequence>
<dbReference type="InterPro" id="IPR019595">
    <property type="entry name" value="DUF2470"/>
</dbReference>
<feature type="compositionally biased region" description="Low complexity" evidence="1">
    <location>
        <begin position="1"/>
        <end position="20"/>
    </location>
</feature>
<dbReference type="InterPro" id="IPR037119">
    <property type="entry name" value="Haem_oxidase_HugZ-like_sf"/>
</dbReference>
<evidence type="ECO:0000256" key="1">
    <source>
        <dbReference type="SAM" id="MobiDB-lite"/>
    </source>
</evidence>
<dbReference type="SUPFAM" id="SSF50475">
    <property type="entry name" value="FMN-binding split barrel"/>
    <property type="match status" value="1"/>
</dbReference>
<feature type="region of interest" description="Disordered" evidence="1">
    <location>
        <begin position="1"/>
        <end position="22"/>
    </location>
</feature>
<dbReference type="AlphaFoldDB" id="A0A562IQ73"/>
<dbReference type="OrthoDB" id="3381348at2"/>